<dbReference type="EMBL" id="AEYI02000167">
    <property type="protein sequence ID" value="KFG51361.1"/>
    <property type="molecule type" value="Genomic_DNA"/>
</dbReference>
<feature type="compositionally biased region" description="Basic residues" evidence="1">
    <location>
        <begin position="668"/>
        <end position="683"/>
    </location>
</feature>
<feature type="region of interest" description="Disordered" evidence="1">
    <location>
        <begin position="69"/>
        <end position="209"/>
    </location>
</feature>
<evidence type="ECO:0000313" key="3">
    <source>
        <dbReference type="Proteomes" id="UP000028828"/>
    </source>
</evidence>
<feature type="compositionally biased region" description="Polar residues" evidence="1">
    <location>
        <begin position="106"/>
        <end position="116"/>
    </location>
</feature>
<feature type="region of interest" description="Disordered" evidence="1">
    <location>
        <begin position="911"/>
        <end position="949"/>
    </location>
</feature>
<comment type="caution">
    <text evidence="2">The sequence shown here is derived from an EMBL/GenBank/DDBJ whole genome shotgun (WGS) entry which is preliminary data.</text>
</comment>
<protein>
    <submittedName>
        <fullName evidence="2">Uncharacterized protein</fullName>
    </submittedName>
</protein>
<dbReference type="Proteomes" id="UP000028828">
    <property type="component" value="Unassembled WGS sequence"/>
</dbReference>
<evidence type="ECO:0000256" key="1">
    <source>
        <dbReference type="SAM" id="MobiDB-lite"/>
    </source>
</evidence>
<gene>
    <name evidence="2" type="ORF">TGP89_233530</name>
</gene>
<accession>A0A086L3Z3</accession>
<dbReference type="OrthoDB" id="331403at2759"/>
<reference evidence="2 3" key="1">
    <citation type="submission" date="2014-03" db="EMBL/GenBank/DDBJ databases">
        <authorList>
            <person name="Sibley D."/>
            <person name="Venepally P."/>
            <person name="Karamycheva S."/>
            <person name="Hadjithomas M."/>
            <person name="Khan A."/>
            <person name="Brunk B."/>
            <person name="Roos D."/>
            <person name="Caler E."/>
            <person name="Lorenzi H."/>
        </authorList>
    </citation>
    <scope>NUCLEOTIDE SEQUENCE [LARGE SCALE GENOMIC DNA]</scope>
    <source>
        <strain evidence="3">p89</strain>
    </source>
</reference>
<feature type="compositionally biased region" description="Basic and acidic residues" evidence="1">
    <location>
        <begin position="911"/>
        <end position="932"/>
    </location>
</feature>
<proteinExistence type="predicted"/>
<feature type="compositionally biased region" description="Basic and acidic residues" evidence="1">
    <location>
        <begin position="359"/>
        <end position="369"/>
    </location>
</feature>
<feature type="region of interest" description="Disordered" evidence="1">
    <location>
        <begin position="355"/>
        <end position="390"/>
    </location>
</feature>
<dbReference type="VEuPathDB" id="ToxoDB:TGP89_233530"/>
<feature type="compositionally biased region" description="Polar residues" evidence="1">
    <location>
        <begin position="70"/>
        <end position="84"/>
    </location>
</feature>
<feature type="compositionally biased region" description="Polar residues" evidence="1">
    <location>
        <begin position="647"/>
        <end position="658"/>
    </location>
</feature>
<evidence type="ECO:0000313" key="2">
    <source>
        <dbReference type="EMBL" id="KFG51361.1"/>
    </source>
</evidence>
<sequence length="982" mass="105663">MAASPGSPAVSAALVQFGRGLQHAISNASSAIVAAAGHRSGTVTSSVVQSSAVSETSCAALLSPLLGLGVQSSPPSADKGSSTPIPDDRRAPDSSSHIQPVAPSHAHQSWPDSASTAREEGAPAVDTAPHTEEPGSEPGQAEDPASRSANNVSSLKRPPPSVREGDNVPRITRREDDASSSPPDRSIFVGPHEVPTVSGGGAGGRNTVGNRLSRCAPSYFPSQPGTTFQQRVGASTACCSLLSSPCAPSLCSSVPFPQQIPQLQVCRTEFDRMGFAGAESRLEEVENSWFFIDIFGGDNAFGKGTRGTQFGTSSYPVDETSNSFTECITPASVRDRRRYSFDRVLKVSSPTVEEEEINEMTRKGLKTDSHQALSTSAGGGDTLPTDGREGVTIPETRASRRCGDTVDGREESLVDIESRSSGLVRINEPSEIGLDASQLASTLTSELIYGSRASSFAADEGMVEAGTLSVARSVSRSKLSEGKIEANGGIEEPGGGNEEMERDLSAGTECRSSIPCSLRRLFETQIETQKDVYRVVSPIEKTWNRDPTYTNTQREKIRFLDRFLTPLSPEEKLHLATRSAAACDVRDGEKSQDDAFPGTEPVMRSRFPSTFFPALTARSFWPQRRYTTTTMCPENLLGGETAGYWRNNGTADLTSTSRNGERSARRSPPGRHRRCGTSGRHRMQKAGASTSFPSFAAMVAFLQNSIDLYGPTALEGVTFHVPAEDAEDFLAALEESLPYSWHDFESAVVEALKPLTALVVGRLVFVQLPSFLFEFLATTESTAAAATATAEATGVTVAGILPSLCSFASCLIVFGGCVYALVRGAKALHSSRRAQLLMSMKTEDASESQDGRNHDDHVERETYVWAERAERGEAGVDEGREACEQVTETSNRRGREEVHGERDVYLEITKRLGEDGNGNERTDGDVDTDARRATGGKHQQTESARQTTSVVVIRRDPERKWKDEDAVREGVSFGEWRACFPP</sequence>
<name>A0A086L3Z3_TOXGO</name>
<dbReference type="AlphaFoldDB" id="A0A086L3Z3"/>
<feature type="region of interest" description="Disordered" evidence="1">
    <location>
        <begin position="647"/>
        <end position="683"/>
    </location>
</feature>
<feature type="compositionally biased region" description="Basic and acidic residues" evidence="1">
    <location>
        <begin position="163"/>
        <end position="177"/>
    </location>
</feature>
<feature type="compositionally biased region" description="Polar residues" evidence="1">
    <location>
        <begin position="937"/>
        <end position="949"/>
    </location>
</feature>
<organism evidence="2 3">
    <name type="scientific">Toxoplasma gondii p89</name>
    <dbReference type="NCBI Taxonomy" id="943119"/>
    <lineage>
        <taxon>Eukaryota</taxon>
        <taxon>Sar</taxon>
        <taxon>Alveolata</taxon>
        <taxon>Apicomplexa</taxon>
        <taxon>Conoidasida</taxon>
        <taxon>Coccidia</taxon>
        <taxon>Eucoccidiorida</taxon>
        <taxon>Eimeriorina</taxon>
        <taxon>Sarcocystidae</taxon>
        <taxon>Toxoplasma</taxon>
    </lineage>
</organism>